<reference evidence="1 2" key="1">
    <citation type="submission" date="2020-04" db="EMBL/GenBank/DDBJ databases">
        <authorList>
            <person name="Alioto T."/>
            <person name="Alioto T."/>
            <person name="Gomez Garrido J."/>
        </authorList>
    </citation>
    <scope>NUCLEOTIDE SEQUENCE [LARGE SCALE GENOMIC DNA]</scope>
</reference>
<organism evidence="1 2">
    <name type="scientific">Cloeon dipterum</name>
    <dbReference type="NCBI Taxonomy" id="197152"/>
    <lineage>
        <taxon>Eukaryota</taxon>
        <taxon>Metazoa</taxon>
        <taxon>Ecdysozoa</taxon>
        <taxon>Arthropoda</taxon>
        <taxon>Hexapoda</taxon>
        <taxon>Insecta</taxon>
        <taxon>Pterygota</taxon>
        <taxon>Palaeoptera</taxon>
        <taxon>Ephemeroptera</taxon>
        <taxon>Pisciforma</taxon>
        <taxon>Baetidae</taxon>
        <taxon>Cloeon</taxon>
    </lineage>
</organism>
<dbReference type="Proteomes" id="UP000494165">
    <property type="component" value="Unassembled WGS sequence"/>
</dbReference>
<comment type="caution">
    <text evidence="1">The sequence shown here is derived from an EMBL/GenBank/DDBJ whole genome shotgun (WGS) entry which is preliminary data.</text>
</comment>
<accession>A0A8S1D7C4</accession>
<gene>
    <name evidence="1" type="ORF">CLODIP_2_CD09414</name>
</gene>
<evidence type="ECO:0000313" key="1">
    <source>
        <dbReference type="EMBL" id="CAB3378096.1"/>
    </source>
</evidence>
<dbReference type="AlphaFoldDB" id="A0A8S1D7C4"/>
<keyword evidence="2" id="KW-1185">Reference proteome</keyword>
<protein>
    <submittedName>
        <fullName evidence="1">Uncharacterized protein</fullName>
    </submittedName>
</protein>
<dbReference type="EMBL" id="CADEPI010000157">
    <property type="protein sequence ID" value="CAB3378096.1"/>
    <property type="molecule type" value="Genomic_DNA"/>
</dbReference>
<name>A0A8S1D7C4_9INSE</name>
<evidence type="ECO:0000313" key="2">
    <source>
        <dbReference type="Proteomes" id="UP000494165"/>
    </source>
</evidence>
<sequence>MQLRVAYLPGVGVEGEEGHGGDLLPVGPQLRAASQLVVRLLRLGGLRLLREADQLGRWDGQTAFGLGLGVETCVPVGG</sequence>
<proteinExistence type="predicted"/>